<keyword evidence="1" id="KW-0046">Antibiotic resistance</keyword>
<comment type="caution">
    <text evidence="3">The sequence shown here is derived from an EMBL/GenBank/DDBJ whole genome shotgun (WGS) entry which is preliminary data.</text>
</comment>
<keyword evidence="3" id="KW-0808">Transferase</keyword>
<evidence type="ECO:0000256" key="1">
    <source>
        <dbReference type="ARBA" id="ARBA00023251"/>
    </source>
</evidence>
<dbReference type="GO" id="GO:0016746">
    <property type="term" value="F:acyltransferase activity"/>
    <property type="evidence" value="ECO:0007669"/>
    <property type="project" value="UniProtKB-KW"/>
</dbReference>
<keyword evidence="4" id="KW-1185">Reference proteome</keyword>
<proteinExistence type="predicted"/>
<dbReference type="SUPFAM" id="SSF55729">
    <property type="entry name" value="Acyl-CoA N-acyltransferases (Nat)"/>
    <property type="match status" value="1"/>
</dbReference>
<evidence type="ECO:0000313" key="4">
    <source>
        <dbReference type="Proteomes" id="UP001597079"/>
    </source>
</evidence>
<dbReference type="PANTHER" id="PTHR31438">
    <property type="entry name" value="LYSINE N-ACYLTRANSFERASE C17G9.06C-RELATED"/>
    <property type="match status" value="1"/>
</dbReference>
<sequence length="186" mass="21308">MRVFQTGGLAVRQLSAVDYPLLAKWLSDASVLAFYEGRDNPYNLAQVEQVFGSKADRHVTSCIVNYDGTDIGYIQFYPVAADEKEKLGLTMSKTIYGMDQFIGDPSFWNRGLGTQLVTAMAQYLCQQLHANQVVMDPQTWNTRAIRCYEKAGFHKIKQLPRHEWHEGEWRDCWLMSYPLEEGGEMP</sequence>
<dbReference type="Gene3D" id="3.40.630.30">
    <property type="match status" value="1"/>
</dbReference>
<dbReference type="RefSeq" id="WP_377942926.1">
    <property type="nucleotide sequence ID" value="NZ_JBHUCX010000024.1"/>
</dbReference>
<feature type="domain" description="N-acetyltransferase" evidence="2">
    <location>
        <begin position="9"/>
        <end position="180"/>
    </location>
</feature>
<dbReference type="EMBL" id="JBHUCX010000024">
    <property type="protein sequence ID" value="MFD1675061.1"/>
    <property type="molecule type" value="Genomic_DNA"/>
</dbReference>
<organism evidence="3 4">
    <name type="scientific">Alicyclobacillus fodiniaquatilis</name>
    <dbReference type="NCBI Taxonomy" id="1661150"/>
    <lineage>
        <taxon>Bacteria</taxon>
        <taxon>Bacillati</taxon>
        <taxon>Bacillota</taxon>
        <taxon>Bacilli</taxon>
        <taxon>Bacillales</taxon>
        <taxon>Alicyclobacillaceae</taxon>
        <taxon>Alicyclobacillus</taxon>
    </lineage>
</organism>
<reference evidence="4" key="1">
    <citation type="journal article" date="2019" name="Int. J. Syst. Evol. Microbiol.">
        <title>The Global Catalogue of Microorganisms (GCM) 10K type strain sequencing project: providing services to taxonomists for standard genome sequencing and annotation.</title>
        <authorList>
            <consortium name="The Broad Institute Genomics Platform"/>
            <consortium name="The Broad Institute Genome Sequencing Center for Infectious Disease"/>
            <person name="Wu L."/>
            <person name="Ma J."/>
        </authorList>
    </citation>
    <scope>NUCLEOTIDE SEQUENCE [LARGE SCALE GENOMIC DNA]</scope>
    <source>
        <strain evidence="4">CGMCC 1.12286</strain>
    </source>
</reference>
<dbReference type="Pfam" id="PF13523">
    <property type="entry name" value="Acetyltransf_8"/>
    <property type="match status" value="1"/>
</dbReference>
<evidence type="ECO:0000259" key="2">
    <source>
        <dbReference type="PROSITE" id="PS51186"/>
    </source>
</evidence>
<evidence type="ECO:0000313" key="3">
    <source>
        <dbReference type="EMBL" id="MFD1675061.1"/>
    </source>
</evidence>
<dbReference type="InterPro" id="IPR016181">
    <property type="entry name" value="Acyl_CoA_acyltransferase"/>
</dbReference>
<dbReference type="PANTHER" id="PTHR31438:SF1">
    <property type="entry name" value="LYSINE N-ACYLTRANSFERASE C17G9.06C-RELATED"/>
    <property type="match status" value="1"/>
</dbReference>
<dbReference type="PROSITE" id="PS51186">
    <property type="entry name" value="GNAT"/>
    <property type="match status" value="1"/>
</dbReference>
<protein>
    <submittedName>
        <fullName evidence="3">GNAT family N-acetyltransferase</fullName>
        <ecNumber evidence="3">2.3.-.-</ecNumber>
    </submittedName>
</protein>
<gene>
    <name evidence="3" type="ORF">ACFSB2_10175</name>
</gene>
<name>A0ABW4JFG6_9BACL</name>
<dbReference type="EC" id="2.3.-.-" evidence="3"/>
<dbReference type="InterPro" id="IPR000182">
    <property type="entry name" value="GNAT_dom"/>
</dbReference>
<accession>A0ABW4JFG6</accession>
<keyword evidence="3" id="KW-0012">Acyltransferase</keyword>
<dbReference type="Proteomes" id="UP001597079">
    <property type="component" value="Unassembled WGS sequence"/>
</dbReference>